<dbReference type="Gene3D" id="1.10.150.210">
    <property type="entry name" value="Phosphoserine phosphatase, domain 2"/>
    <property type="match status" value="1"/>
</dbReference>
<dbReference type="EC" id="3.1.3.3" evidence="3"/>
<evidence type="ECO:0000256" key="1">
    <source>
        <dbReference type="ARBA" id="ARBA00001946"/>
    </source>
</evidence>
<accession>A0A0S1X9K6</accession>
<dbReference type="RefSeq" id="WP_056933339.1">
    <property type="nucleotide sequence ID" value="NZ_CP013050.1"/>
</dbReference>
<dbReference type="EMBL" id="CP013050">
    <property type="protein sequence ID" value="ALM74455.1"/>
    <property type="molecule type" value="Genomic_DNA"/>
</dbReference>
<gene>
    <name evidence="9" type="ORF">TBCH5v1_0487</name>
</gene>
<dbReference type="PATRIC" id="fig|55802.8.peg.481"/>
<dbReference type="PANTHER" id="PTHR43344">
    <property type="entry name" value="PHOSPHOSERINE PHOSPHATASE"/>
    <property type="match status" value="1"/>
</dbReference>
<dbReference type="STRING" id="55802.TBCH5v1_0487"/>
<dbReference type="GO" id="GO:0036424">
    <property type="term" value="F:L-phosphoserine phosphatase activity"/>
    <property type="evidence" value="ECO:0007669"/>
    <property type="project" value="TreeGrafter"/>
</dbReference>
<dbReference type="InterPro" id="IPR036412">
    <property type="entry name" value="HAD-like_sf"/>
</dbReference>
<evidence type="ECO:0000313" key="10">
    <source>
        <dbReference type="Proteomes" id="UP000066042"/>
    </source>
</evidence>
<evidence type="ECO:0000256" key="5">
    <source>
        <dbReference type="ARBA" id="ARBA00022723"/>
    </source>
</evidence>
<dbReference type="Gene3D" id="3.40.50.1000">
    <property type="entry name" value="HAD superfamily/HAD-like"/>
    <property type="match status" value="1"/>
</dbReference>
<keyword evidence="8" id="KW-0718">Serine biosynthesis</keyword>
<dbReference type="GO" id="GO:0006564">
    <property type="term" value="P:L-serine biosynthetic process"/>
    <property type="evidence" value="ECO:0007669"/>
    <property type="project" value="UniProtKB-KW"/>
</dbReference>
<dbReference type="SUPFAM" id="SSF56784">
    <property type="entry name" value="HAD-like"/>
    <property type="match status" value="1"/>
</dbReference>
<reference evidence="9 10" key="1">
    <citation type="journal article" date="2016" name="Genome Announc.">
        <title>Complete genome sequence of the hyperthermophilic and piezophilic archaeon Thermococcus barophilus Ch5, capable of growth at the expense of hydrogenogenesis from carbon monoxide and formate.</title>
        <authorList>
            <person name="Oger P."/>
            <person name="Sokolova T.G."/>
            <person name="Kozhevnikova D.A."/>
            <person name="Taranov E.A."/>
            <person name="Vannier P."/>
            <person name="Lee H.S."/>
            <person name="Kwon K.K."/>
            <person name="Kang S.G."/>
            <person name="Lee J.H."/>
            <person name="Bonch-Osmolovskaya E.A."/>
            <person name="Lebedinsky A.V."/>
        </authorList>
    </citation>
    <scope>NUCLEOTIDE SEQUENCE [LARGE SCALE GENOMIC DNA]</scope>
    <source>
        <strain evidence="10">Ch5</strain>
    </source>
</reference>
<name>A0A0S1X9K6_THEBA</name>
<evidence type="ECO:0000256" key="8">
    <source>
        <dbReference type="ARBA" id="ARBA00023299"/>
    </source>
</evidence>
<sequence>MEKIAFIDVEGTLTDFEFWNEIANYVENGDEIRALLHLGLTGKINWLQGFLMRIDLIRGLEISTVKKVSEKFKLKNRTIKTISYLKQDGFKIILISGMFKEVIGKELSKSKADIISNNLIVKNGIVVGANLNFIDKGSVVKRYRRQNVFVLAVGDGANDLPMFRWADIKICVGGNPVLRREADFCINDLTEIINVI</sequence>
<comment type="cofactor">
    <cofactor evidence="1">
        <name>Mg(2+)</name>
        <dbReference type="ChEBI" id="CHEBI:18420"/>
    </cofactor>
</comment>
<dbReference type="GO" id="GO:0005737">
    <property type="term" value="C:cytoplasm"/>
    <property type="evidence" value="ECO:0007669"/>
    <property type="project" value="TreeGrafter"/>
</dbReference>
<evidence type="ECO:0000256" key="3">
    <source>
        <dbReference type="ARBA" id="ARBA00012640"/>
    </source>
</evidence>
<proteinExistence type="predicted"/>
<comment type="pathway">
    <text evidence="2">Amino-acid biosynthesis; L-serine biosynthesis; L-serine from 3-phospho-D-glycerate: step 3/3.</text>
</comment>
<evidence type="ECO:0000256" key="7">
    <source>
        <dbReference type="ARBA" id="ARBA00022842"/>
    </source>
</evidence>
<dbReference type="Proteomes" id="UP000066042">
    <property type="component" value="Chromosome"/>
</dbReference>
<evidence type="ECO:0000256" key="2">
    <source>
        <dbReference type="ARBA" id="ARBA00005135"/>
    </source>
</evidence>
<dbReference type="AlphaFoldDB" id="A0A0S1X9K6"/>
<keyword evidence="7" id="KW-0460">Magnesium</keyword>
<dbReference type="Pfam" id="PF00702">
    <property type="entry name" value="Hydrolase"/>
    <property type="match status" value="1"/>
</dbReference>
<evidence type="ECO:0000313" key="9">
    <source>
        <dbReference type="EMBL" id="ALM74455.1"/>
    </source>
</evidence>
<keyword evidence="5" id="KW-0479">Metal-binding</keyword>
<evidence type="ECO:0000256" key="6">
    <source>
        <dbReference type="ARBA" id="ARBA00022801"/>
    </source>
</evidence>
<dbReference type="InterPro" id="IPR023214">
    <property type="entry name" value="HAD_sf"/>
</dbReference>
<protein>
    <recommendedName>
        <fullName evidence="3">phosphoserine phosphatase</fullName>
        <ecNumber evidence="3">3.1.3.3</ecNumber>
    </recommendedName>
</protein>
<dbReference type="NCBIfam" id="TIGR01488">
    <property type="entry name" value="HAD-SF-IB"/>
    <property type="match status" value="1"/>
</dbReference>
<dbReference type="PANTHER" id="PTHR43344:SF2">
    <property type="entry name" value="PHOSPHOSERINE PHOSPHATASE"/>
    <property type="match status" value="1"/>
</dbReference>
<keyword evidence="4" id="KW-0028">Amino-acid biosynthesis</keyword>
<keyword evidence="6 9" id="KW-0378">Hydrolase</keyword>
<dbReference type="GO" id="GO:0000287">
    <property type="term" value="F:magnesium ion binding"/>
    <property type="evidence" value="ECO:0007669"/>
    <property type="project" value="TreeGrafter"/>
</dbReference>
<dbReference type="GeneID" id="26135770"/>
<organism evidence="9 10">
    <name type="scientific">Thermococcus barophilus</name>
    <dbReference type="NCBI Taxonomy" id="55802"/>
    <lineage>
        <taxon>Archaea</taxon>
        <taxon>Methanobacteriati</taxon>
        <taxon>Methanobacteriota</taxon>
        <taxon>Thermococci</taxon>
        <taxon>Thermococcales</taxon>
        <taxon>Thermococcaceae</taxon>
        <taxon>Thermococcus</taxon>
    </lineage>
</organism>
<dbReference type="InterPro" id="IPR050582">
    <property type="entry name" value="HAD-like_SerB"/>
</dbReference>
<evidence type="ECO:0000256" key="4">
    <source>
        <dbReference type="ARBA" id="ARBA00022605"/>
    </source>
</evidence>